<feature type="non-terminal residue" evidence="1">
    <location>
        <position position="49"/>
    </location>
</feature>
<dbReference type="EMBL" id="JAMKFB020000013">
    <property type="protein sequence ID" value="KAL0178392.1"/>
    <property type="molecule type" value="Genomic_DNA"/>
</dbReference>
<dbReference type="Proteomes" id="UP001529510">
    <property type="component" value="Unassembled WGS sequence"/>
</dbReference>
<organism evidence="1 2">
    <name type="scientific">Cirrhinus mrigala</name>
    <name type="common">Mrigala</name>
    <dbReference type="NCBI Taxonomy" id="683832"/>
    <lineage>
        <taxon>Eukaryota</taxon>
        <taxon>Metazoa</taxon>
        <taxon>Chordata</taxon>
        <taxon>Craniata</taxon>
        <taxon>Vertebrata</taxon>
        <taxon>Euteleostomi</taxon>
        <taxon>Actinopterygii</taxon>
        <taxon>Neopterygii</taxon>
        <taxon>Teleostei</taxon>
        <taxon>Ostariophysi</taxon>
        <taxon>Cypriniformes</taxon>
        <taxon>Cyprinidae</taxon>
        <taxon>Labeoninae</taxon>
        <taxon>Labeonini</taxon>
        <taxon>Cirrhinus</taxon>
    </lineage>
</organism>
<name>A0ABD0PXA3_CIRMR</name>
<gene>
    <name evidence="1" type="ORF">M9458_027286</name>
</gene>
<feature type="non-terminal residue" evidence="1">
    <location>
        <position position="1"/>
    </location>
</feature>
<evidence type="ECO:0000313" key="1">
    <source>
        <dbReference type="EMBL" id="KAL0178392.1"/>
    </source>
</evidence>
<proteinExistence type="predicted"/>
<keyword evidence="2" id="KW-1185">Reference proteome</keyword>
<dbReference type="AlphaFoldDB" id="A0ABD0PXA3"/>
<protein>
    <submittedName>
        <fullName evidence="1">Uncharacterized protein</fullName>
    </submittedName>
</protein>
<reference evidence="1 2" key="1">
    <citation type="submission" date="2024-05" db="EMBL/GenBank/DDBJ databases">
        <title>Genome sequencing and assembly of Indian major carp, Cirrhinus mrigala (Hamilton, 1822).</title>
        <authorList>
            <person name="Mohindra V."/>
            <person name="Chowdhury L.M."/>
            <person name="Lal K."/>
            <person name="Jena J.K."/>
        </authorList>
    </citation>
    <scope>NUCLEOTIDE SEQUENCE [LARGE SCALE GENOMIC DNA]</scope>
    <source>
        <strain evidence="1">CM1030</strain>
        <tissue evidence="1">Blood</tissue>
    </source>
</reference>
<evidence type="ECO:0000313" key="2">
    <source>
        <dbReference type="Proteomes" id="UP001529510"/>
    </source>
</evidence>
<comment type="caution">
    <text evidence="1">The sequence shown here is derived from an EMBL/GenBank/DDBJ whole genome shotgun (WGS) entry which is preliminary data.</text>
</comment>
<sequence length="49" mass="5398">REQNFGGRFLHVFLQNGRPVARLGCSGIHVLTAVAPQNIWNNSLVPITV</sequence>
<accession>A0ABD0PXA3</accession>